<keyword evidence="3" id="KW-1185">Reference proteome</keyword>
<protein>
    <submittedName>
        <fullName evidence="2">Uncharacterized protein</fullName>
    </submittedName>
</protein>
<feature type="chain" id="PRO_5045812449" evidence="1">
    <location>
        <begin position="20"/>
        <end position="315"/>
    </location>
</feature>
<proteinExistence type="predicted"/>
<accession>A0ABW6BA30</accession>
<comment type="caution">
    <text evidence="2">The sequence shown here is derived from an EMBL/GenBank/DDBJ whole genome shotgun (WGS) entry which is preliminary data.</text>
</comment>
<dbReference type="Proteomes" id="UP001597525">
    <property type="component" value="Unassembled WGS sequence"/>
</dbReference>
<dbReference type="RefSeq" id="WP_320184096.1">
    <property type="nucleotide sequence ID" value="NZ_CP138332.1"/>
</dbReference>
<keyword evidence="1" id="KW-0732">Signal</keyword>
<organism evidence="2 3">
    <name type="scientific">Sphingobacterium bambusae</name>
    <dbReference type="NCBI Taxonomy" id="662858"/>
    <lineage>
        <taxon>Bacteria</taxon>
        <taxon>Pseudomonadati</taxon>
        <taxon>Bacteroidota</taxon>
        <taxon>Sphingobacteriia</taxon>
        <taxon>Sphingobacteriales</taxon>
        <taxon>Sphingobacteriaceae</taxon>
        <taxon>Sphingobacterium</taxon>
    </lineage>
</organism>
<evidence type="ECO:0000313" key="3">
    <source>
        <dbReference type="Proteomes" id="UP001597525"/>
    </source>
</evidence>
<dbReference type="PROSITE" id="PS51257">
    <property type="entry name" value="PROKAR_LIPOPROTEIN"/>
    <property type="match status" value="1"/>
</dbReference>
<reference evidence="3" key="1">
    <citation type="journal article" date="2019" name="Int. J. Syst. Evol. Microbiol.">
        <title>The Global Catalogue of Microorganisms (GCM) 10K type strain sequencing project: providing services to taxonomists for standard genome sequencing and annotation.</title>
        <authorList>
            <consortium name="The Broad Institute Genomics Platform"/>
            <consortium name="The Broad Institute Genome Sequencing Center for Infectious Disease"/>
            <person name="Wu L."/>
            <person name="Ma J."/>
        </authorList>
    </citation>
    <scope>NUCLEOTIDE SEQUENCE [LARGE SCALE GENOMIC DNA]</scope>
    <source>
        <strain evidence="3">KCTC 22814</strain>
    </source>
</reference>
<evidence type="ECO:0000256" key="1">
    <source>
        <dbReference type="SAM" id="SignalP"/>
    </source>
</evidence>
<feature type="signal peptide" evidence="1">
    <location>
        <begin position="1"/>
        <end position="19"/>
    </location>
</feature>
<sequence length="315" mass="35799">MKRSIYWCILLCCSCLFWAACTPEKYELGAIDVEAADIKQGTSYTIEHDPANPNIIHLTSLMDSRYTPLWQHPQGRSQEKKVTLNMAFPGTYEVVFGVQTRGGIVYGDTARFEVENFYAGFVDNELWTFLSGGVDQEKIWYLDLDAQGSSKYFVGPMYFYGTADSWATVTEGKTVEGDSWNWKPEYKSNTWLMAAGDYGTMTFSLKGGANVVVDHKMLANRGVQRGTYMLDTDNYTMRMNGAMPLHNRERDTHVVDWGDIRIMSLTEDYMQLGVLRDKALSGEDPAYLVYNYVSKAYYENAVQARRNTSARRGNP</sequence>
<name>A0ABW6BA30_9SPHI</name>
<gene>
    <name evidence="2" type="ORF">ACFS7Y_02860</name>
</gene>
<evidence type="ECO:0000313" key="2">
    <source>
        <dbReference type="EMBL" id="MFD2966306.1"/>
    </source>
</evidence>
<dbReference type="EMBL" id="JBHUPB010000003">
    <property type="protein sequence ID" value="MFD2966306.1"/>
    <property type="molecule type" value="Genomic_DNA"/>
</dbReference>